<dbReference type="InterPro" id="IPR051463">
    <property type="entry name" value="Peptidase_U62_metallo"/>
</dbReference>
<evidence type="ECO:0000313" key="3">
    <source>
        <dbReference type="EMBL" id="TYB43974.1"/>
    </source>
</evidence>
<comment type="similarity">
    <text evidence="1">Belongs to the peptidase U62 family.</text>
</comment>
<keyword evidence="4" id="KW-1185">Reference proteome</keyword>
<organism evidence="3 4">
    <name type="scientific">Actinomadura chibensis</name>
    <dbReference type="NCBI Taxonomy" id="392828"/>
    <lineage>
        <taxon>Bacteria</taxon>
        <taxon>Bacillati</taxon>
        <taxon>Actinomycetota</taxon>
        <taxon>Actinomycetes</taxon>
        <taxon>Streptosporangiales</taxon>
        <taxon>Thermomonosporaceae</taxon>
        <taxon>Actinomadura</taxon>
    </lineage>
</organism>
<dbReference type="GO" id="GO:0006508">
    <property type="term" value="P:proteolysis"/>
    <property type="evidence" value="ECO:0007669"/>
    <property type="project" value="InterPro"/>
</dbReference>
<dbReference type="PANTHER" id="PTHR30624">
    <property type="entry name" value="UNCHARACTERIZED PROTEIN TLDD AND PMBA"/>
    <property type="match status" value="1"/>
</dbReference>
<dbReference type="AlphaFoldDB" id="A0A5D0NHZ6"/>
<evidence type="ECO:0000256" key="1">
    <source>
        <dbReference type="ARBA" id="ARBA00005836"/>
    </source>
</evidence>
<dbReference type="PANTHER" id="PTHR30624:SF4">
    <property type="entry name" value="METALLOPROTEASE TLDD"/>
    <property type="match status" value="1"/>
</dbReference>
<feature type="domain" description="Metalloprotease TldD/E C-terminal" evidence="2">
    <location>
        <begin position="197"/>
        <end position="381"/>
    </location>
</feature>
<dbReference type="GO" id="GO:0005829">
    <property type="term" value="C:cytosol"/>
    <property type="evidence" value="ECO:0007669"/>
    <property type="project" value="TreeGrafter"/>
</dbReference>
<protein>
    <submittedName>
        <fullName evidence="3">Peptidase C69</fullName>
    </submittedName>
</protein>
<dbReference type="EMBL" id="VSFG01000005">
    <property type="protein sequence ID" value="TYB43974.1"/>
    <property type="molecule type" value="Genomic_DNA"/>
</dbReference>
<dbReference type="STRING" id="1220554.GCA_001552135_06813"/>
<name>A0A5D0NHZ6_9ACTN</name>
<dbReference type="SUPFAM" id="SSF111283">
    <property type="entry name" value="Putative modulator of DNA gyrase, PmbA/TldD"/>
    <property type="match status" value="1"/>
</dbReference>
<proteinExistence type="inferred from homology"/>
<gene>
    <name evidence="3" type="ORF">FXF69_23720</name>
</gene>
<dbReference type="Pfam" id="PF19289">
    <property type="entry name" value="PmbA_TldD_3rd"/>
    <property type="match status" value="1"/>
</dbReference>
<evidence type="ECO:0000313" key="4">
    <source>
        <dbReference type="Proteomes" id="UP000323380"/>
    </source>
</evidence>
<reference evidence="3 4" key="1">
    <citation type="submission" date="2019-08" db="EMBL/GenBank/DDBJ databases">
        <title>Actinomadura sp. nov. CYP1-5 isolated from mountain soil.</title>
        <authorList>
            <person name="Songsumanus A."/>
            <person name="Kuncharoen N."/>
            <person name="Kudo T."/>
            <person name="Yuki M."/>
            <person name="Igarashi Y."/>
            <person name="Tanasupawat S."/>
        </authorList>
    </citation>
    <scope>NUCLEOTIDE SEQUENCE [LARGE SCALE GENOMIC DNA]</scope>
    <source>
        <strain evidence="3 4">JCM 14158</strain>
    </source>
</reference>
<accession>A0A5D0NHZ6</accession>
<sequence length="433" mass="46702">MAARRRGPPLRLRTARPGDRSGRAVIVTFAEHSLRFSLRFRPDGQVRRTAVTRRGACFDEHRGAGEVRHRFADGDALLRAPRRRFSAETAETAARVLERPLARVGPRAEAALRELSRDARVTLVLSGLHQHVAAGAEGGGGTDERRMCAVEAVLEQGLAEAAPWDLTGPLTSALAGAERIVDRLRDRAARRRADAVPGRADVLLAPGRAGAFFHELVGHPMEADVLRSGVVYLRPGVRLGPEWLTVADGAVRAAAGFRARIDDEGSACTEAVLIRRGVVARAMTDRVTAGFDARFRPTGHGRRLDYRHPAIPRMTHTCAFADAPAEPPDREWIEPYGLRPETVNPATGDFSFLALAPTLHRPDAPPLRLPRLRLAGNARTALAALRPADPTVVEDARARRGCGKLGQFPLPVTFANAGMVLPAGTVSIEVAGP</sequence>
<evidence type="ECO:0000259" key="2">
    <source>
        <dbReference type="Pfam" id="PF19289"/>
    </source>
</evidence>
<dbReference type="Proteomes" id="UP000323380">
    <property type="component" value="Unassembled WGS sequence"/>
</dbReference>
<comment type="caution">
    <text evidence="3">The sequence shown here is derived from an EMBL/GenBank/DDBJ whole genome shotgun (WGS) entry which is preliminary data.</text>
</comment>
<dbReference type="InterPro" id="IPR036059">
    <property type="entry name" value="TldD/PmbA_sf"/>
</dbReference>
<dbReference type="GO" id="GO:0008237">
    <property type="term" value="F:metallopeptidase activity"/>
    <property type="evidence" value="ECO:0007669"/>
    <property type="project" value="InterPro"/>
</dbReference>
<dbReference type="InterPro" id="IPR045569">
    <property type="entry name" value="Metalloprtase-TldD/E_C"/>
</dbReference>